<dbReference type="AlphaFoldDB" id="A0A1V2GVN3"/>
<evidence type="ECO:0000259" key="2">
    <source>
        <dbReference type="Pfam" id="PF00691"/>
    </source>
</evidence>
<dbReference type="EMBL" id="MLCO01000319">
    <property type="protein sequence ID" value="ONG46374.1"/>
    <property type="molecule type" value="Genomic_DNA"/>
</dbReference>
<keyword evidence="4" id="KW-1185">Reference proteome</keyword>
<feature type="domain" description="OmpA-like" evidence="2">
    <location>
        <begin position="76"/>
        <end position="130"/>
    </location>
</feature>
<sequence>MALLGLAASPAEAVPAPYAQSCYFDRGSLTLNARCRMVLAGAVRVWEEERDWQAGPAPLRAAAMPGDRPWSGRPPRIRLTGHAQEQRGRETDEQTAWRRAEAVSRALVALGVPAELIELDGRGAREARQPEDGPHPLNRRVDLLVGWEASEG</sequence>
<organism evidence="3 4">
    <name type="scientific">Teichococcus deserti</name>
    <dbReference type="NCBI Taxonomy" id="1817963"/>
    <lineage>
        <taxon>Bacteria</taxon>
        <taxon>Pseudomonadati</taxon>
        <taxon>Pseudomonadota</taxon>
        <taxon>Alphaproteobacteria</taxon>
        <taxon>Acetobacterales</taxon>
        <taxon>Roseomonadaceae</taxon>
        <taxon>Roseomonas</taxon>
    </lineage>
</organism>
<comment type="caution">
    <text evidence="3">The sequence shown here is derived from an EMBL/GenBank/DDBJ whole genome shotgun (WGS) entry which is preliminary data.</text>
</comment>
<dbReference type="Pfam" id="PF00691">
    <property type="entry name" value="OmpA"/>
    <property type="match status" value="1"/>
</dbReference>
<dbReference type="SUPFAM" id="SSF103088">
    <property type="entry name" value="OmpA-like"/>
    <property type="match status" value="1"/>
</dbReference>
<proteinExistence type="predicted"/>
<feature type="region of interest" description="Disordered" evidence="1">
    <location>
        <begin position="57"/>
        <end position="95"/>
    </location>
</feature>
<evidence type="ECO:0000256" key="1">
    <source>
        <dbReference type="SAM" id="MobiDB-lite"/>
    </source>
</evidence>
<dbReference type="InterPro" id="IPR036737">
    <property type="entry name" value="OmpA-like_sf"/>
</dbReference>
<evidence type="ECO:0000313" key="4">
    <source>
        <dbReference type="Proteomes" id="UP000188879"/>
    </source>
</evidence>
<name>A0A1V2GVN3_9PROT</name>
<dbReference type="Proteomes" id="UP000188879">
    <property type="component" value="Unassembled WGS sequence"/>
</dbReference>
<reference evidence="3 4" key="1">
    <citation type="submission" date="2016-10" db="EMBL/GenBank/DDBJ databases">
        <title>Draft Genome sequence of Roseomonas sp. strain M3.</title>
        <authorList>
            <person name="Subhash Y."/>
            <person name="Lee S."/>
        </authorList>
    </citation>
    <scope>NUCLEOTIDE SEQUENCE [LARGE SCALE GENOMIC DNA]</scope>
    <source>
        <strain evidence="3 4">M3</strain>
    </source>
</reference>
<dbReference type="InterPro" id="IPR006665">
    <property type="entry name" value="OmpA-like"/>
</dbReference>
<dbReference type="Gene3D" id="3.30.1330.60">
    <property type="entry name" value="OmpA-like domain"/>
    <property type="match status" value="1"/>
</dbReference>
<protein>
    <recommendedName>
        <fullName evidence="2">OmpA-like domain-containing protein</fullName>
    </recommendedName>
</protein>
<gene>
    <name evidence="3" type="ORF">BKE38_25475</name>
</gene>
<evidence type="ECO:0000313" key="3">
    <source>
        <dbReference type="EMBL" id="ONG46374.1"/>
    </source>
</evidence>
<feature type="compositionally biased region" description="Basic and acidic residues" evidence="1">
    <location>
        <begin position="84"/>
        <end position="95"/>
    </location>
</feature>
<accession>A0A1V2GVN3</accession>